<keyword evidence="5 11" id="KW-0732">Signal</keyword>
<dbReference type="NCBIfam" id="NF040941">
    <property type="entry name" value="GGGWT_bact"/>
    <property type="match status" value="1"/>
</dbReference>
<evidence type="ECO:0000256" key="5">
    <source>
        <dbReference type="ARBA" id="ARBA00022729"/>
    </source>
</evidence>
<evidence type="ECO:0000256" key="8">
    <source>
        <dbReference type="ARBA" id="ARBA00023157"/>
    </source>
</evidence>
<dbReference type="InterPro" id="IPR012290">
    <property type="entry name" value="Fibrinogen_a/b/g_coil_dom"/>
</dbReference>
<evidence type="ECO:0000256" key="6">
    <source>
        <dbReference type="ARBA" id="ARBA00023054"/>
    </source>
</evidence>
<dbReference type="GO" id="GO:0005102">
    <property type="term" value="F:signaling receptor binding"/>
    <property type="evidence" value="ECO:0007669"/>
    <property type="project" value="InterPro"/>
</dbReference>
<sequence length="766" mass="85144">MISMRILCVLLCLNLARAQVGESTFEKEGAGVRGPRIVEHMSQSTCQYEKNWPICADDDWGTKCPSGCRMQGLIDETDQDYSHRIDKIKKLLAENQNNYKRSNRIIVETIDTLKPSLDNAQQLDDTYSHVSGELRRRIVTLKQRVVTQVNRIKALQSSIREQVVEMKRLEVDIDIKIRACKGTCARSFGYQVDNESYDNIQKQLTQANSINLHPELQTTTLSTLKMRPLKDSNVPEHFKHKPQPEMQALNIINNIRQMEAVLERPETDTNPSRGDGLYHVLESRGDGPSHTTKLVTPTHGRQTLNLGDKTSSTVRRCTKTTTTRLVTGPDGPREEVVEKMVSSDGSDCSYLQGAGNPGGEGSVHHVGGADKFHRLETLFPELESFFTPGSPPTSSKHFSGSSSISTSRHVSGTGSSHLGTGTPGHSGAYTGKGKFTDLGEEEEDDFGGLHLQPAGFPSGGAGHSKTVVTSTSSSFNKGGSTFETKSLKTREITEQLGGMQHDQSAEDTPDFRARSFRPSGRKQKTASTGKDCDDIRQKHTFGAKSGIYKIKPAGSNKVLSVYCDQETTLGGWLLIQQRMDGSVNFNRTWQDYKRGFGSVDGRGRGEFWLGNENIHLLTQNDTLLRVELEDWDGNAVYAEYIVQVGSEAEGYALAVSSYEGTAGDALIAGWLEEGTEYTSHAQMQFSTFDRDRDRWEESCAEMYGGGWWYNSCQAANLNGIYYLGGHYDPRYNVPYEIENGVVWLPFRASDYSLKTVRMKIRPIETL</sequence>
<evidence type="ECO:0000256" key="11">
    <source>
        <dbReference type="SAM" id="SignalP"/>
    </source>
</evidence>
<dbReference type="GO" id="GO:0034116">
    <property type="term" value="P:positive regulation of heterotypic cell-cell adhesion"/>
    <property type="evidence" value="ECO:0007669"/>
    <property type="project" value="TreeGrafter"/>
</dbReference>
<dbReference type="InParanoid" id="A0A663DXU9"/>
<dbReference type="PANTHER" id="PTHR47221">
    <property type="entry name" value="FIBRINOGEN ALPHA CHAIN"/>
    <property type="match status" value="1"/>
</dbReference>
<dbReference type="SUPFAM" id="SSF58010">
    <property type="entry name" value="Fibrinogen coiled-coil and central regions"/>
    <property type="match status" value="1"/>
</dbReference>
<dbReference type="InterPro" id="IPR021996">
    <property type="entry name" value="Fibrinogen_aC"/>
</dbReference>
<dbReference type="InterPro" id="IPR036056">
    <property type="entry name" value="Fibrinogen-like_C"/>
</dbReference>
<evidence type="ECO:0000313" key="13">
    <source>
        <dbReference type="Ensembl" id="ENSACCP00020004710.1"/>
    </source>
</evidence>
<dbReference type="GO" id="GO:0070527">
    <property type="term" value="P:platelet aggregation"/>
    <property type="evidence" value="ECO:0007669"/>
    <property type="project" value="TreeGrafter"/>
</dbReference>
<dbReference type="InterPro" id="IPR020837">
    <property type="entry name" value="Fibrinogen_CS"/>
</dbReference>
<dbReference type="GO" id="GO:0005938">
    <property type="term" value="C:cell cortex"/>
    <property type="evidence" value="ECO:0007669"/>
    <property type="project" value="Ensembl"/>
</dbReference>
<dbReference type="Ensembl" id="ENSACCT00020004910.1">
    <property type="protein sequence ID" value="ENSACCP00020004710.1"/>
    <property type="gene ID" value="ENSACCG00020003244.1"/>
</dbReference>
<name>A0A663DXU9_AQUCH</name>
<evidence type="ECO:0000259" key="12">
    <source>
        <dbReference type="PROSITE" id="PS51406"/>
    </source>
</evidence>
<feature type="signal peptide" evidence="11">
    <location>
        <begin position="1"/>
        <end position="18"/>
    </location>
</feature>
<dbReference type="GO" id="GO:0072377">
    <property type="term" value="P:blood coagulation, common pathway"/>
    <property type="evidence" value="ECO:0007669"/>
    <property type="project" value="TreeGrafter"/>
</dbReference>
<reference evidence="13" key="2">
    <citation type="submission" date="2025-08" db="UniProtKB">
        <authorList>
            <consortium name="Ensembl"/>
        </authorList>
    </citation>
    <scope>IDENTIFICATION</scope>
</reference>
<feature type="region of interest" description="Disordered" evidence="10">
    <location>
        <begin position="383"/>
        <end position="533"/>
    </location>
</feature>
<dbReference type="FunCoup" id="A0A663DXU9">
    <property type="interactions" value="187"/>
</dbReference>
<feature type="compositionally biased region" description="Low complexity" evidence="10">
    <location>
        <begin position="464"/>
        <end position="474"/>
    </location>
</feature>
<dbReference type="GeneTree" id="ENSGT00940000157467"/>
<dbReference type="GO" id="GO:0051258">
    <property type="term" value="P:protein polymerization"/>
    <property type="evidence" value="ECO:0007669"/>
    <property type="project" value="InterPro"/>
</dbReference>
<evidence type="ECO:0000256" key="4">
    <source>
        <dbReference type="ARBA" id="ARBA00022696"/>
    </source>
</evidence>
<evidence type="ECO:0000256" key="1">
    <source>
        <dbReference type="ARBA" id="ARBA00004613"/>
    </source>
</evidence>
<dbReference type="CDD" id="cd00087">
    <property type="entry name" value="FReD"/>
    <property type="match status" value="1"/>
</dbReference>
<evidence type="ECO:0000256" key="7">
    <source>
        <dbReference type="ARBA" id="ARBA00023084"/>
    </source>
</evidence>
<comment type="subunit">
    <text evidence="9">Heterohexamer; disulfide linked. Contains 2 sets of 3 non-identical chains (alpha, beta and gamma). The 2 heterotrimers are in head to head conformation with the N-termini in a small central domain.</text>
</comment>
<organism evidence="13 14">
    <name type="scientific">Aquila chrysaetos chrysaetos</name>
    <dbReference type="NCBI Taxonomy" id="223781"/>
    <lineage>
        <taxon>Eukaryota</taxon>
        <taxon>Metazoa</taxon>
        <taxon>Chordata</taxon>
        <taxon>Craniata</taxon>
        <taxon>Vertebrata</taxon>
        <taxon>Euteleostomi</taxon>
        <taxon>Archelosauria</taxon>
        <taxon>Archosauria</taxon>
        <taxon>Dinosauria</taxon>
        <taxon>Saurischia</taxon>
        <taxon>Theropoda</taxon>
        <taxon>Coelurosauria</taxon>
        <taxon>Aves</taxon>
        <taxon>Neognathae</taxon>
        <taxon>Neoaves</taxon>
        <taxon>Telluraves</taxon>
        <taxon>Accipitrimorphae</taxon>
        <taxon>Accipitriformes</taxon>
        <taxon>Accipitridae</taxon>
        <taxon>Accipitrinae</taxon>
        <taxon>Aquila</taxon>
    </lineage>
</organism>
<dbReference type="KEGG" id="achc:115340476"/>
<dbReference type="GO" id="GO:0005201">
    <property type="term" value="F:extracellular matrix structural constituent"/>
    <property type="evidence" value="ECO:0007669"/>
    <property type="project" value="TreeGrafter"/>
</dbReference>
<dbReference type="GO" id="GO:0042730">
    <property type="term" value="P:fibrinolysis"/>
    <property type="evidence" value="ECO:0007669"/>
    <property type="project" value="TreeGrafter"/>
</dbReference>
<keyword evidence="6" id="KW-0175">Coiled coil</keyword>
<dbReference type="Gene3D" id="4.10.530.10">
    <property type="entry name" value="Gamma-fibrinogen Carboxyl Terminal Fragment, domain 2"/>
    <property type="match status" value="1"/>
</dbReference>
<dbReference type="InterPro" id="IPR037579">
    <property type="entry name" value="FIB_ANG-like"/>
</dbReference>
<dbReference type="CTD" id="2243"/>
<evidence type="ECO:0000256" key="10">
    <source>
        <dbReference type="SAM" id="MobiDB-lite"/>
    </source>
</evidence>
<dbReference type="GO" id="GO:0030674">
    <property type="term" value="F:protein-macromolecule adaptor activity"/>
    <property type="evidence" value="ECO:0007669"/>
    <property type="project" value="TreeGrafter"/>
</dbReference>
<proteinExistence type="predicted"/>
<dbReference type="SMART" id="SM01212">
    <property type="entry name" value="Fib_alpha"/>
    <property type="match status" value="1"/>
</dbReference>
<feature type="compositionally biased region" description="Low complexity" evidence="10">
    <location>
        <begin position="384"/>
        <end position="427"/>
    </location>
</feature>
<gene>
    <name evidence="13" type="primary">FGA</name>
</gene>
<keyword evidence="4" id="KW-0356">Hemostasis</keyword>
<dbReference type="PANTHER" id="PTHR47221:SF3">
    <property type="entry name" value="FIBRINOGEN ALPHA CHAIN"/>
    <property type="match status" value="1"/>
</dbReference>
<dbReference type="FunFam" id="1.20.5.50:FF:000006">
    <property type="entry name" value="Fibrinogen alpha chain"/>
    <property type="match status" value="1"/>
</dbReference>
<evidence type="ECO:0000256" key="9">
    <source>
        <dbReference type="ARBA" id="ARBA00025974"/>
    </source>
</evidence>
<feature type="region of interest" description="Disordered" evidence="10">
    <location>
        <begin position="345"/>
        <end position="367"/>
    </location>
</feature>
<keyword evidence="14" id="KW-1185">Reference proteome</keyword>
<feature type="domain" description="Fibrinogen C-terminal" evidence="12">
    <location>
        <begin position="523"/>
        <end position="764"/>
    </location>
</feature>
<dbReference type="RefSeq" id="XP_029867997.1">
    <property type="nucleotide sequence ID" value="XM_030012137.2"/>
</dbReference>
<dbReference type="SMART" id="SM00186">
    <property type="entry name" value="FBG"/>
    <property type="match status" value="1"/>
</dbReference>
<feature type="compositionally biased region" description="Polar residues" evidence="10">
    <location>
        <begin position="475"/>
        <end position="484"/>
    </location>
</feature>
<dbReference type="InterPro" id="IPR002181">
    <property type="entry name" value="Fibrinogen_a/b/g_C_dom"/>
</dbReference>
<dbReference type="GO" id="GO:0045202">
    <property type="term" value="C:synapse"/>
    <property type="evidence" value="ECO:0007669"/>
    <property type="project" value="Ensembl"/>
</dbReference>
<feature type="chain" id="PRO_5025386732" description="Fibrinogen alpha chain" evidence="11">
    <location>
        <begin position="19"/>
        <end position="766"/>
    </location>
</feature>
<dbReference type="Pfam" id="PF12160">
    <property type="entry name" value="Fibrinogen_aC"/>
    <property type="match status" value="1"/>
</dbReference>
<dbReference type="PROSITE" id="PS00514">
    <property type="entry name" value="FIBRINOGEN_C_1"/>
    <property type="match status" value="1"/>
</dbReference>
<comment type="subcellular location">
    <subcellularLocation>
        <location evidence="1">Secreted</location>
    </subcellularLocation>
</comment>
<dbReference type="InterPro" id="IPR014716">
    <property type="entry name" value="Fibrinogen_a/b/g_C_1"/>
</dbReference>
<dbReference type="Gene3D" id="3.90.215.10">
    <property type="entry name" value="Gamma Fibrinogen, chain A, domain 1"/>
    <property type="match status" value="1"/>
</dbReference>
<keyword evidence="3" id="KW-0964">Secreted</keyword>
<accession>A0A663DXU9</accession>
<dbReference type="SUPFAM" id="SSF56496">
    <property type="entry name" value="Fibrinogen C-terminal domain-like"/>
    <property type="match status" value="1"/>
</dbReference>
<dbReference type="Pfam" id="PF08702">
    <property type="entry name" value="Fib_alpha"/>
    <property type="match status" value="1"/>
</dbReference>
<protein>
    <recommendedName>
        <fullName evidence="2">Fibrinogen alpha chain</fullName>
    </recommendedName>
</protein>
<reference evidence="13" key="3">
    <citation type="submission" date="2025-09" db="UniProtKB">
        <authorList>
            <consortium name="Ensembl"/>
        </authorList>
    </citation>
    <scope>IDENTIFICATION</scope>
</reference>
<dbReference type="AlphaFoldDB" id="A0A663DXU9"/>
<dbReference type="Proteomes" id="UP000472275">
    <property type="component" value="Chromosome 1"/>
</dbReference>
<dbReference type="Gene3D" id="1.20.5.50">
    <property type="match status" value="1"/>
</dbReference>
<keyword evidence="8" id="KW-1015">Disulfide bond</keyword>
<dbReference type="PROSITE" id="PS51406">
    <property type="entry name" value="FIBRINOGEN_C_2"/>
    <property type="match status" value="1"/>
</dbReference>
<evidence type="ECO:0000313" key="14">
    <source>
        <dbReference type="Proteomes" id="UP000472275"/>
    </source>
</evidence>
<evidence type="ECO:0000256" key="3">
    <source>
        <dbReference type="ARBA" id="ARBA00022525"/>
    </source>
</evidence>
<dbReference type="Pfam" id="PF00147">
    <property type="entry name" value="Fibrinogen_C"/>
    <property type="match status" value="1"/>
</dbReference>
<dbReference type="OrthoDB" id="9945370at2759"/>
<evidence type="ECO:0000256" key="2">
    <source>
        <dbReference type="ARBA" id="ARBA00017850"/>
    </source>
</evidence>
<reference evidence="13" key="1">
    <citation type="submission" date="2021-03" db="EMBL/GenBank/DDBJ databases">
        <authorList>
            <consortium name="Wellcome Sanger Institute Data Sharing"/>
        </authorList>
    </citation>
    <scope>NUCLEOTIDE SEQUENCE [LARGE SCALE GENOMIC DNA]</scope>
</reference>
<dbReference type="FunFam" id="3.90.215.10:FF:000001">
    <property type="entry name" value="Tenascin isoform 1"/>
    <property type="match status" value="1"/>
</dbReference>
<dbReference type="GeneID" id="115340476"/>
<dbReference type="GO" id="GO:0005577">
    <property type="term" value="C:fibrinogen complex"/>
    <property type="evidence" value="ECO:0007669"/>
    <property type="project" value="InterPro"/>
</dbReference>
<keyword evidence="7" id="KW-0094">Blood coagulation</keyword>